<dbReference type="GO" id="GO:0003824">
    <property type="term" value="F:catalytic activity"/>
    <property type="evidence" value="ECO:0007669"/>
    <property type="project" value="InterPro"/>
</dbReference>
<evidence type="ECO:0000313" key="2">
    <source>
        <dbReference type="EMBL" id="KAG6630091.1"/>
    </source>
</evidence>
<dbReference type="Pfam" id="PF03372">
    <property type="entry name" value="Exo_endo_phos"/>
    <property type="match status" value="1"/>
</dbReference>
<dbReference type="AlphaFoldDB" id="A0A8T1NJZ1"/>
<evidence type="ECO:0000313" key="3">
    <source>
        <dbReference type="Proteomes" id="UP000811609"/>
    </source>
</evidence>
<protein>
    <recommendedName>
        <fullName evidence="1">Endonuclease/exonuclease/phosphatase domain-containing protein</fullName>
    </recommendedName>
</protein>
<keyword evidence="3" id="KW-1185">Reference proteome</keyword>
<dbReference type="EMBL" id="CM031822">
    <property type="protein sequence ID" value="KAG6630091.1"/>
    <property type="molecule type" value="Genomic_DNA"/>
</dbReference>
<reference evidence="2" key="1">
    <citation type="submission" date="2020-12" db="EMBL/GenBank/DDBJ databases">
        <title>WGS assembly of Carya illinoinensis cv. Pawnee.</title>
        <authorList>
            <person name="Platts A."/>
            <person name="Shu S."/>
            <person name="Wright S."/>
            <person name="Barry K."/>
            <person name="Edger P."/>
            <person name="Pires J.C."/>
            <person name="Schmutz J."/>
        </authorList>
    </citation>
    <scope>NUCLEOTIDE SEQUENCE</scope>
    <source>
        <tissue evidence="2">Leaf</tissue>
    </source>
</reference>
<dbReference type="Proteomes" id="UP000811609">
    <property type="component" value="Chromosome 14"/>
</dbReference>
<proteinExistence type="predicted"/>
<sequence>MLRQWKADIYYFQETKLKIVSHLVIHNLWNCNYVGWVELVSNGASGGIIVIWDRRVVEVVNHYVGEFLVACHFKNVVDGVEWAFAGIYGPNLDSCRSLLWDEIAGICSWWDLPWCFGGDFNITRFSCERVGDSIISKAMFDFSEFISMMQLIDLPMVGGDFTWSNGRAWSRIDRFLVSASWEAFFRS</sequence>
<comment type="caution">
    <text evidence="2">The sequence shown here is derived from an EMBL/GenBank/DDBJ whole genome shotgun (WGS) entry which is preliminary data.</text>
</comment>
<gene>
    <name evidence="2" type="ORF">CIPAW_14G131400</name>
</gene>
<dbReference type="InterPro" id="IPR005135">
    <property type="entry name" value="Endo/exonuclease/phosphatase"/>
</dbReference>
<organism evidence="2 3">
    <name type="scientific">Carya illinoinensis</name>
    <name type="common">Pecan</name>
    <dbReference type="NCBI Taxonomy" id="32201"/>
    <lineage>
        <taxon>Eukaryota</taxon>
        <taxon>Viridiplantae</taxon>
        <taxon>Streptophyta</taxon>
        <taxon>Embryophyta</taxon>
        <taxon>Tracheophyta</taxon>
        <taxon>Spermatophyta</taxon>
        <taxon>Magnoliopsida</taxon>
        <taxon>eudicotyledons</taxon>
        <taxon>Gunneridae</taxon>
        <taxon>Pentapetalae</taxon>
        <taxon>rosids</taxon>
        <taxon>fabids</taxon>
        <taxon>Fagales</taxon>
        <taxon>Juglandaceae</taxon>
        <taxon>Carya</taxon>
    </lineage>
</organism>
<accession>A0A8T1NJZ1</accession>
<feature type="domain" description="Endonuclease/exonuclease/phosphatase" evidence="1">
    <location>
        <begin position="2"/>
        <end position="184"/>
    </location>
</feature>
<dbReference type="PANTHER" id="PTHR33710">
    <property type="entry name" value="BNAC02G09200D PROTEIN"/>
    <property type="match status" value="1"/>
</dbReference>
<dbReference type="PANTHER" id="PTHR33710:SF64">
    <property type="entry name" value="ENDONUCLEASE_EXONUCLEASE_PHOSPHATASE DOMAIN-CONTAINING PROTEIN"/>
    <property type="match status" value="1"/>
</dbReference>
<evidence type="ECO:0000259" key="1">
    <source>
        <dbReference type="Pfam" id="PF03372"/>
    </source>
</evidence>
<name>A0A8T1NJZ1_CARIL</name>